<dbReference type="GO" id="GO:0004622">
    <property type="term" value="F:phosphatidylcholine lysophospholipase activity"/>
    <property type="evidence" value="ECO:0007669"/>
    <property type="project" value="TreeGrafter"/>
</dbReference>
<name>A0AA96GNQ6_9BACT</name>
<keyword evidence="4" id="KW-1185">Reference proteome</keyword>
<keyword evidence="1" id="KW-1133">Transmembrane helix</keyword>
<dbReference type="CDD" id="cd00229">
    <property type="entry name" value="SGNH_hydrolase"/>
    <property type="match status" value="1"/>
</dbReference>
<evidence type="ECO:0000256" key="1">
    <source>
        <dbReference type="SAM" id="Phobius"/>
    </source>
</evidence>
<reference evidence="3 4" key="1">
    <citation type="submission" date="2023-01" db="EMBL/GenBank/DDBJ databases">
        <title>Cultivation and genomic characterization of new, ubiquitous marine nitrite-oxidizing bacteria from the Nitrospirales.</title>
        <authorList>
            <person name="Mueller A.J."/>
            <person name="Daebeler A."/>
            <person name="Herbold C.W."/>
            <person name="Kirkegaard R.H."/>
            <person name="Daims H."/>
        </authorList>
    </citation>
    <scope>NUCLEOTIDE SEQUENCE [LARGE SCALE GENOMIC DNA]</scope>
    <source>
        <strain evidence="3 4">DK</strain>
    </source>
</reference>
<proteinExistence type="predicted"/>
<evidence type="ECO:0000313" key="3">
    <source>
        <dbReference type="EMBL" id="WNM60896.1"/>
    </source>
</evidence>
<feature type="domain" description="SGNH hydrolase-type esterase" evidence="2">
    <location>
        <begin position="106"/>
        <end position="247"/>
    </location>
</feature>
<dbReference type="RefSeq" id="WP_312742284.1">
    <property type="nucleotide sequence ID" value="NZ_CP116968.1"/>
</dbReference>
<dbReference type="Pfam" id="PF13472">
    <property type="entry name" value="Lipase_GDSL_2"/>
    <property type="match status" value="1"/>
</dbReference>
<organism evidence="3 4">
    <name type="scientific">Candidatus Nitrospira neomarina</name>
    <dbReference type="NCBI Taxonomy" id="3020899"/>
    <lineage>
        <taxon>Bacteria</taxon>
        <taxon>Pseudomonadati</taxon>
        <taxon>Nitrospirota</taxon>
        <taxon>Nitrospiria</taxon>
        <taxon>Nitrospirales</taxon>
        <taxon>Nitrospiraceae</taxon>
        <taxon>Nitrospira</taxon>
    </lineage>
</organism>
<dbReference type="InterPro" id="IPR051532">
    <property type="entry name" value="Ester_Hydrolysis_Enzymes"/>
</dbReference>
<keyword evidence="3" id="KW-0378">Hydrolase</keyword>
<dbReference type="EMBL" id="CP116968">
    <property type="protein sequence ID" value="WNM60896.1"/>
    <property type="molecule type" value="Genomic_DNA"/>
</dbReference>
<dbReference type="InterPro" id="IPR013830">
    <property type="entry name" value="SGNH_hydro"/>
</dbReference>
<dbReference type="SUPFAM" id="SSF52266">
    <property type="entry name" value="SGNH hydrolase"/>
    <property type="match status" value="1"/>
</dbReference>
<keyword evidence="1" id="KW-0472">Membrane</keyword>
<evidence type="ECO:0000259" key="2">
    <source>
        <dbReference type="Pfam" id="PF13472"/>
    </source>
</evidence>
<sequence>MRIDHTHYNKKIGSLLNVLLAFTSILVTYSILELALRIVGFEPLAQFMDGRELIIKPSDIDERPYILNPNTEGNAWGTYIKVNSHGFRDREFKVEKEPDVYRIITLGDSITFGKSLAVEKTFPKQLEGLLNEKGNRVEVLNLGHGGYNTLQEVATLEQIGIKFKPNLVILGYCINDLWDISPSAEYIKKVETYRSSFIYHSRLAQLIRVKIDRIQTALLNTRINTEPAFVGNNKPYIVDVSRDQALRSLMANLGQLMPADGSGGFQQYVGMYASLPYIGRLRYAFERLKELEREHGFEVIVVLIPYLLETSETKDAYHAVYKIVEHELSRLDFRSIPVYAKFESVGFKNLLMNEKDGIHPNALGHRLIATRVTEELTIPSLAGSDRR</sequence>
<gene>
    <name evidence="3" type="ORF">PQG83_14165</name>
</gene>
<keyword evidence="1" id="KW-0812">Transmembrane</keyword>
<dbReference type="Gene3D" id="3.40.50.1110">
    <property type="entry name" value="SGNH hydrolase"/>
    <property type="match status" value="1"/>
</dbReference>
<accession>A0AA96GNQ6</accession>
<evidence type="ECO:0000313" key="4">
    <source>
        <dbReference type="Proteomes" id="UP001302494"/>
    </source>
</evidence>
<feature type="transmembrane region" description="Helical" evidence="1">
    <location>
        <begin position="12"/>
        <end position="32"/>
    </location>
</feature>
<dbReference type="PANTHER" id="PTHR30383">
    <property type="entry name" value="THIOESTERASE 1/PROTEASE 1/LYSOPHOSPHOLIPASE L1"/>
    <property type="match status" value="1"/>
</dbReference>
<dbReference type="AlphaFoldDB" id="A0AA96GNQ6"/>
<dbReference type="Proteomes" id="UP001302494">
    <property type="component" value="Chromosome"/>
</dbReference>
<dbReference type="KEGG" id="nneo:PQG83_14165"/>
<dbReference type="PANTHER" id="PTHR30383:SF5">
    <property type="entry name" value="SGNH HYDROLASE-TYPE ESTERASE DOMAIN-CONTAINING PROTEIN"/>
    <property type="match status" value="1"/>
</dbReference>
<dbReference type="InterPro" id="IPR036514">
    <property type="entry name" value="SGNH_hydro_sf"/>
</dbReference>
<protein>
    <submittedName>
        <fullName evidence="3">SGNH/GDSL hydrolase family protein</fullName>
    </submittedName>
</protein>